<evidence type="ECO:0000313" key="3">
    <source>
        <dbReference type="Proteomes" id="UP000325081"/>
    </source>
</evidence>
<gene>
    <name evidence="2" type="ORF">STAS_02804</name>
</gene>
<evidence type="ECO:0000256" key="1">
    <source>
        <dbReference type="SAM" id="MobiDB-lite"/>
    </source>
</evidence>
<sequence length="248" mass="27780">MQEHEDAIRQGQKLGQTSPSRSESGGESSATAVGASCRSLVRASIGALLRYFVVCGSRRRAELGQIDLGRTSEIEYNEIGGELLTWKVILIMLSNPILQSKRPYKIMERNINDLKEDKLDQKTKCAMKRFKSNKNVIEIQEIVFCIVHLTLQQDGIPKRTSLFQRQLVLHPRFPHSHSLGKVVASRENADKELNGPVQDRWGPPPVGQIEIFPIITDIRGRQRSSKNGNDVNIPTQIQSGSILESKSL</sequence>
<comment type="caution">
    <text evidence="2">The sequence shown here is derived from an EMBL/GenBank/DDBJ whole genome shotgun (WGS) entry which is preliminary data.</text>
</comment>
<dbReference type="Proteomes" id="UP000325081">
    <property type="component" value="Unassembled WGS sequence"/>
</dbReference>
<proteinExistence type="predicted"/>
<feature type="region of interest" description="Disordered" evidence="1">
    <location>
        <begin position="1"/>
        <end position="30"/>
    </location>
</feature>
<dbReference type="AlphaFoldDB" id="A0A5A7P3E2"/>
<keyword evidence="3" id="KW-1185">Reference proteome</keyword>
<accession>A0A5A7P3E2</accession>
<reference evidence="3" key="1">
    <citation type="journal article" date="2019" name="Curr. Biol.">
        <title>Genome Sequence of Striga asiatica Provides Insight into the Evolution of Plant Parasitism.</title>
        <authorList>
            <person name="Yoshida S."/>
            <person name="Kim S."/>
            <person name="Wafula E.K."/>
            <person name="Tanskanen J."/>
            <person name="Kim Y.M."/>
            <person name="Honaas L."/>
            <person name="Yang Z."/>
            <person name="Spallek T."/>
            <person name="Conn C.E."/>
            <person name="Ichihashi Y."/>
            <person name="Cheong K."/>
            <person name="Cui S."/>
            <person name="Der J.P."/>
            <person name="Gundlach H."/>
            <person name="Jiao Y."/>
            <person name="Hori C."/>
            <person name="Ishida J.K."/>
            <person name="Kasahara H."/>
            <person name="Kiba T."/>
            <person name="Kim M.S."/>
            <person name="Koo N."/>
            <person name="Laohavisit A."/>
            <person name="Lee Y.H."/>
            <person name="Lumba S."/>
            <person name="McCourt P."/>
            <person name="Mortimer J.C."/>
            <person name="Mutuku J.M."/>
            <person name="Nomura T."/>
            <person name="Sasaki-Sekimoto Y."/>
            <person name="Seto Y."/>
            <person name="Wang Y."/>
            <person name="Wakatake T."/>
            <person name="Sakakibara H."/>
            <person name="Demura T."/>
            <person name="Yamaguchi S."/>
            <person name="Yoneyama K."/>
            <person name="Manabe R.I."/>
            <person name="Nelson D.C."/>
            <person name="Schulman A.H."/>
            <person name="Timko M.P."/>
            <person name="dePamphilis C.W."/>
            <person name="Choi D."/>
            <person name="Shirasu K."/>
        </authorList>
    </citation>
    <scope>NUCLEOTIDE SEQUENCE [LARGE SCALE GENOMIC DNA]</scope>
    <source>
        <strain evidence="3">cv. UVA1</strain>
    </source>
</reference>
<evidence type="ECO:0000313" key="2">
    <source>
        <dbReference type="EMBL" id="GER27117.1"/>
    </source>
</evidence>
<feature type="compositionally biased region" description="Low complexity" evidence="1">
    <location>
        <begin position="18"/>
        <end position="30"/>
    </location>
</feature>
<organism evidence="2 3">
    <name type="scientific">Striga asiatica</name>
    <name type="common">Asiatic witchweed</name>
    <name type="synonym">Buchnera asiatica</name>
    <dbReference type="NCBI Taxonomy" id="4170"/>
    <lineage>
        <taxon>Eukaryota</taxon>
        <taxon>Viridiplantae</taxon>
        <taxon>Streptophyta</taxon>
        <taxon>Embryophyta</taxon>
        <taxon>Tracheophyta</taxon>
        <taxon>Spermatophyta</taxon>
        <taxon>Magnoliopsida</taxon>
        <taxon>eudicotyledons</taxon>
        <taxon>Gunneridae</taxon>
        <taxon>Pentapetalae</taxon>
        <taxon>asterids</taxon>
        <taxon>lamiids</taxon>
        <taxon>Lamiales</taxon>
        <taxon>Orobanchaceae</taxon>
        <taxon>Buchnereae</taxon>
        <taxon>Striga</taxon>
    </lineage>
</organism>
<name>A0A5A7P3E2_STRAF</name>
<dbReference type="EMBL" id="BKCP01001558">
    <property type="protein sequence ID" value="GER27117.1"/>
    <property type="molecule type" value="Genomic_DNA"/>
</dbReference>
<protein>
    <submittedName>
        <fullName evidence="2">UDP-D-glucose/UDP-D-galactose 4-epimerase 3</fullName>
    </submittedName>
</protein>